<dbReference type="InterPro" id="IPR000277">
    <property type="entry name" value="Cys/Met-Metab_PyrdxlP-dep_enz"/>
</dbReference>
<name>A0A4P7LRK5_9BURK</name>
<keyword evidence="4" id="KW-0614">Plasmid</keyword>
<gene>
    <name evidence="4" type="ORF">E0W60_35305</name>
</gene>
<evidence type="ECO:0000313" key="5">
    <source>
        <dbReference type="Proteomes" id="UP000295294"/>
    </source>
</evidence>
<evidence type="ECO:0000256" key="3">
    <source>
        <dbReference type="RuleBase" id="RU362118"/>
    </source>
</evidence>
<accession>A0A4P7LRK5</accession>
<dbReference type="EMBL" id="CP038639">
    <property type="protein sequence ID" value="QBY56293.1"/>
    <property type="molecule type" value="Genomic_DNA"/>
</dbReference>
<dbReference type="GO" id="GO:0030170">
    <property type="term" value="F:pyridoxal phosphate binding"/>
    <property type="evidence" value="ECO:0007669"/>
    <property type="project" value="InterPro"/>
</dbReference>
<dbReference type="Pfam" id="PF01053">
    <property type="entry name" value="Cys_Met_Meta_PP"/>
    <property type="match status" value="1"/>
</dbReference>
<evidence type="ECO:0000256" key="1">
    <source>
        <dbReference type="ARBA" id="ARBA00001933"/>
    </source>
</evidence>
<organism evidence="4 5">
    <name type="scientific">Cupriavidus oxalaticus</name>
    <dbReference type="NCBI Taxonomy" id="96344"/>
    <lineage>
        <taxon>Bacteria</taxon>
        <taxon>Pseudomonadati</taxon>
        <taxon>Pseudomonadota</taxon>
        <taxon>Betaproteobacteria</taxon>
        <taxon>Burkholderiales</taxon>
        <taxon>Burkholderiaceae</taxon>
        <taxon>Cupriavidus</taxon>
    </lineage>
</organism>
<sequence length="387" mass="41821">MNDPVTNLGSVCAEHAHARLQPLQTFIQVADYDALLARNGAPTATTGCHTPHKGSIAAAVSSTLAALEGAEAALLNSSGKDTLSVCLLTLLRSGDHIIAQRNHSPETKNFLTRVLPKVGVDVTLVDHRDTDAFRAAITPATTLIVLEAPRYPCFDITDLAAVSSLAREHGVLTLCDNTAATPLVQMPIALDIDLVVYRSSRYISGYLDTRVGIVAGSRTLVERVRAKSMNLGSADLPDAWLLLRGIQTLRDRVEQRCRNAYAMASFLEEHPKIERVFYPGNEDHPQRSLVLRQMDAFGGSLSFNLVGGHNAAERFVGALKLSSTCIGHSADALRVASPSYPIECSEAPFEFDIDDELGVDEGLVCMEVGVGETDRLLTRIEQALRHA</sequence>
<dbReference type="OrthoDB" id="9805807at2"/>
<dbReference type="PANTHER" id="PTHR11808">
    <property type="entry name" value="TRANS-SULFURATION ENZYME FAMILY MEMBER"/>
    <property type="match status" value="1"/>
</dbReference>
<dbReference type="Proteomes" id="UP000295294">
    <property type="component" value="Plasmid unnamed4"/>
</dbReference>
<keyword evidence="4" id="KW-0456">Lyase</keyword>
<dbReference type="RefSeq" id="WP_135707455.1">
    <property type="nucleotide sequence ID" value="NZ_CP038639.1"/>
</dbReference>
<dbReference type="Gene3D" id="3.90.1150.10">
    <property type="entry name" value="Aspartate Aminotransferase, domain 1"/>
    <property type="match status" value="1"/>
</dbReference>
<comment type="cofactor">
    <cofactor evidence="1 3">
        <name>pyridoxal 5'-phosphate</name>
        <dbReference type="ChEBI" id="CHEBI:597326"/>
    </cofactor>
</comment>
<evidence type="ECO:0000313" key="4">
    <source>
        <dbReference type="EMBL" id="QBY56293.1"/>
    </source>
</evidence>
<dbReference type="GO" id="GO:0019346">
    <property type="term" value="P:transsulfuration"/>
    <property type="evidence" value="ECO:0007669"/>
    <property type="project" value="InterPro"/>
</dbReference>
<dbReference type="InterPro" id="IPR015422">
    <property type="entry name" value="PyrdxlP-dep_Trfase_small"/>
</dbReference>
<dbReference type="Gene3D" id="3.40.640.10">
    <property type="entry name" value="Type I PLP-dependent aspartate aminotransferase-like (Major domain)"/>
    <property type="match status" value="1"/>
</dbReference>
<evidence type="ECO:0000256" key="2">
    <source>
        <dbReference type="ARBA" id="ARBA00022898"/>
    </source>
</evidence>
<dbReference type="PIRSF" id="PIRSF001434">
    <property type="entry name" value="CGS"/>
    <property type="match status" value="1"/>
</dbReference>
<dbReference type="KEGG" id="cox:E0W60_35305"/>
<reference evidence="4 5" key="1">
    <citation type="submission" date="2019-03" db="EMBL/GenBank/DDBJ databases">
        <title>Efficiently degradation of phenoxyalkanoic acid herbicides by Cupriavidus oxalaticus strain X32.</title>
        <authorList>
            <person name="Sheng X."/>
        </authorList>
    </citation>
    <scope>NUCLEOTIDE SEQUENCE [LARGE SCALE GENOMIC DNA]</scope>
    <source>
        <strain evidence="4 5">X32</strain>
        <plasmid evidence="4 5">unnamed4</plasmid>
    </source>
</reference>
<dbReference type="InterPro" id="IPR015424">
    <property type="entry name" value="PyrdxlP-dep_Trfase"/>
</dbReference>
<protein>
    <submittedName>
        <fullName evidence="4">Methionine gamma-lyase</fullName>
        <ecNumber evidence="4">4.4.1.11</ecNumber>
    </submittedName>
</protein>
<dbReference type="GO" id="GO:0005737">
    <property type="term" value="C:cytoplasm"/>
    <property type="evidence" value="ECO:0007669"/>
    <property type="project" value="TreeGrafter"/>
</dbReference>
<keyword evidence="2 3" id="KW-0663">Pyridoxal phosphate</keyword>
<proteinExistence type="inferred from homology"/>
<dbReference type="SUPFAM" id="SSF53383">
    <property type="entry name" value="PLP-dependent transferases"/>
    <property type="match status" value="1"/>
</dbReference>
<dbReference type="InterPro" id="IPR015421">
    <property type="entry name" value="PyrdxlP-dep_Trfase_major"/>
</dbReference>
<comment type="similarity">
    <text evidence="3">Belongs to the trans-sulfuration enzymes family.</text>
</comment>
<dbReference type="GO" id="GO:0018826">
    <property type="term" value="F:methionine gamma-lyase activity"/>
    <property type="evidence" value="ECO:0007669"/>
    <property type="project" value="UniProtKB-EC"/>
</dbReference>
<dbReference type="EC" id="4.4.1.11" evidence="4"/>
<dbReference type="AlphaFoldDB" id="A0A4P7LRK5"/>
<geneLocation type="plasmid" evidence="4">
    <name>unnamed4</name>
</geneLocation>